<sequence>MKMLSYIGVSLSIYVLCFSVLIILSTKRWKWRVVHTEYPNILNAGVEGVIVIDVANPLQTLLSIVDAEIVGDIGFEAKLRKAEQISTSVTRLFLTFIARVGTHVGTSLKLVLIDRLRCLEICVSIRLYPITIKVVPSIGSEVKLLSPPSIRLLGLVPSRRRGGGSTVFEIREYVPGDDYRSIEWKATARTGKLMVREYELETLRGVVLALALHDAFFVGKPSAFELLTSIIIRIALSLLSIGTWIRIAIVTERGVTISEKITRYRLSDLARCFSSIEWPTTVSNYPSSNRVIKHIVTTLVEESCREPCIAMVFLDPVEDVDIVMLRDIARMLTRKRHVFRSLLISPRVIRFAAGTLSVDGLYDLSREVARLASTSRILPHISVPLLGATLTEITVKVLRILSSIAYRY</sequence>
<dbReference type="PANTHER" id="PTHR33608">
    <property type="entry name" value="BLL2464 PROTEIN"/>
    <property type="match status" value="1"/>
</dbReference>
<dbReference type="PANTHER" id="PTHR33608:SF6">
    <property type="entry name" value="BLL2464 PROTEIN"/>
    <property type="match status" value="1"/>
</dbReference>
<dbReference type="EMBL" id="DQTV01000033">
    <property type="protein sequence ID" value="HIP56729.1"/>
    <property type="molecule type" value="Genomic_DNA"/>
</dbReference>
<reference evidence="3" key="1">
    <citation type="journal article" date="2020" name="ISME J.">
        <title>Gammaproteobacteria mediating utilization of methyl-, sulfur- and petroleum organic compounds in deep ocean hydrothermal plumes.</title>
        <authorList>
            <person name="Zhou Z."/>
            <person name="Liu Y."/>
            <person name="Pan J."/>
            <person name="Cron B.R."/>
            <person name="Toner B.M."/>
            <person name="Anantharaman K."/>
            <person name="Breier J.A."/>
            <person name="Dick G.J."/>
            <person name="Li M."/>
        </authorList>
    </citation>
    <scope>NUCLEOTIDE SEQUENCE</scope>
    <source>
        <strain evidence="3">SZUA-1435</strain>
    </source>
</reference>
<evidence type="ECO:0000256" key="1">
    <source>
        <dbReference type="SAM" id="Phobius"/>
    </source>
</evidence>
<keyword evidence="1" id="KW-0812">Transmembrane</keyword>
<evidence type="ECO:0000259" key="2">
    <source>
        <dbReference type="Pfam" id="PF01882"/>
    </source>
</evidence>
<name>A0A832YXQ3_9CREN</name>
<protein>
    <submittedName>
        <fullName evidence="3">DUF58 domain-containing protein</fullName>
    </submittedName>
</protein>
<comment type="caution">
    <text evidence="3">The sequence shown here is derived from an EMBL/GenBank/DDBJ whole genome shotgun (WGS) entry which is preliminary data.</text>
</comment>
<accession>A0A832YXQ3</accession>
<keyword evidence="1" id="KW-1133">Transmembrane helix</keyword>
<keyword evidence="1" id="KW-0472">Membrane</keyword>
<evidence type="ECO:0000313" key="3">
    <source>
        <dbReference type="EMBL" id="HIP56729.1"/>
    </source>
</evidence>
<feature type="transmembrane region" description="Helical" evidence="1">
    <location>
        <begin position="6"/>
        <end position="24"/>
    </location>
</feature>
<dbReference type="Pfam" id="PF01882">
    <property type="entry name" value="DUF58"/>
    <property type="match status" value="1"/>
</dbReference>
<feature type="domain" description="DUF58" evidence="2">
    <location>
        <begin position="169"/>
        <end position="254"/>
    </location>
</feature>
<organism evidence="3 4">
    <name type="scientific">Ignisphaera aggregans</name>
    <dbReference type="NCBI Taxonomy" id="334771"/>
    <lineage>
        <taxon>Archaea</taxon>
        <taxon>Thermoproteota</taxon>
        <taxon>Thermoprotei</taxon>
        <taxon>Desulfurococcales</taxon>
        <taxon>Desulfurococcaceae</taxon>
        <taxon>Ignisphaera</taxon>
    </lineage>
</organism>
<gene>
    <name evidence="3" type="ORF">EYH02_01455</name>
</gene>
<dbReference type="Proteomes" id="UP000605805">
    <property type="component" value="Unassembled WGS sequence"/>
</dbReference>
<dbReference type="AlphaFoldDB" id="A0A832YXQ3"/>
<dbReference type="InterPro" id="IPR002881">
    <property type="entry name" value="DUF58"/>
</dbReference>
<proteinExistence type="predicted"/>
<evidence type="ECO:0000313" key="4">
    <source>
        <dbReference type="Proteomes" id="UP000605805"/>
    </source>
</evidence>